<dbReference type="InterPro" id="IPR018076">
    <property type="entry name" value="T2SS_GspF_dom"/>
</dbReference>
<gene>
    <name evidence="9" type="ORF">SAMN04488588_1770</name>
</gene>
<feature type="domain" description="Type II secretion system protein GspF" evidence="8">
    <location>
        <begin position="63"/>
        <end position="184"/>
    </location>
</feature>
<dbReference type="Gene3D" id="1.20.81.30">
    <property type="entry name" value="Type II secretion system (T2SS), domain F"/>
    <property type="match status" value="2"/>
</dbReference>
<name>A0A1G6PBI0_9BACT</name>
<evidence type="ECO:0000313" key="10">
    <source>
        <dbReference type="Proteomes" id="UP000199322"/>
    </source>
</evidence>
<evidence type="ECO:0000256" key="1">
    <source>
        <dbReference type="ARBA" id="ARBA00004651"/>
    </source>
</evidence>
<feature type="transmembrane region" description="Helical" evidence="7">
    <location>
        <begin position="347"/>
        <end position="364"/>
    </location>
</feature>
<dbReference type="RefSeq" id="WP_091404940.1">
    <property type="nucleotide sequence ID" value="NZ_FMYV01000007.1"/>
</dbReference>
<keyword evidence="10" id="KW-1185">Reference proteome</keyword>
<dbReference type="STRING" id="28234.SAMN04488588_1770"/>
<feature type="domain" description="Type II secretion system protein GspF" evidence="8">
    <location>
        <begin position="245"/>
        <end position="359"/>
    </location>
</feature>
<dbReference type="Pfam" id="PF00482">
    <property type="entry name" value="T2SSF"/>
    <property type="match status" value="2"/>
</dbReference>
<keyword evidence="5 7" id="KW-1133">Transmembrane helix</keyword>
<evidence type="ECO:0000256" key="4">
    <source>
        <dbReference type="ARBA" id="ARBA00022692"/>
    </source>
</evidence>
<evidence type="ECO:0000256" key="6">
    <source>
        <dbReference type="ARBA" id="ARBA00023136"/>
    </source>
</evidence>
<feature type="transmembrane region" description="Helical" evidence="7">
    <location>
        <begin position="202"/>
        <end position="219"/>
    </location>
</feature>
<keyword evidence="6 7" id="KW-0472">Membrane</keyword>
<evidence type="ECO:0000259" key="8">
    <source>
        <dbReference type="Pfam" id="PF00482"/>
    </source>
</evidence>
<dbReference type="EMBL" id="FMYV01000007">
    <property type="protein sequence ID" value="SDC76886.1"/>
    <property type="molecule type" value="Genomic_DNA"/>
</dbReference>
<evidence type="ECO:0000313" key="9">
    <source>
        <dbReference type="EMBL" id="SDC76886.1"/>
    </source>
</evidence>
<proteinExistence type="inferred from homology"/>
<feature type="transmembrane region" description="Helical" evidence="7">
    <location>
        <begin position="162"/>
        <end position="182"/>
    </location>
</feature>
<dbReference type="PANTHER" id="PTHR30012">
    <property type="entry name" value="GENERAL SECRETION PATHWAY PROTEIN"/>
    <property type="match status" value="1"/>
</dbReference>
<dbReference type="PANTHER" id="PTHR30012:SF0">
    <property type="entry name" value="TYPE II SECRETION SYSTEM PROTEIN F-RELATED"/>
    <property type="match status" value="1"/>
</dbReference>
<protein>
    <submittedName>
        <fullName evidence="9">Type IV pilus assembly protein PilC</fullName>
    </submittedName>
</protein>
<comment type="similarity">
    <text evidence="2">Belongs to the GSP F family.</text>
</comment>
<sequence>MKKLYKFSFKEGNNVINTYLLEEEKDENYNILENIDIKVINEKVDNLYFDVKKISTEEMKIICENFYLLLNSGLNLYDSLKFLIQSKQISKFTRGVLTKSFLLLKKGKNAEQVFSSNSYHEYFVYIMNISTTKNILIRSFSSLIEYFNSMIETKNSLQKSTIYPMTVLSSIVIILISMNFFIIPKLSSLLDVDLNMGTTNVLLYLFFSIFLFTVVFAVLSKKNDNYLLYLPIANNLFRNYILYKFTKDINILLKNEMSIDKALNKVISKINSKFLTDRFLPVIVNIERGKSLENSFENIKNISEISIALTLSKFKGNYEDVFDFLEKQFKNNFNNSSEKIKKMIEPIFISILGIIILSIAYEIFQKVYIGGISGGLM</sequence>
<dbReference type="InterPro" id="IPR003004">
    <property type="entry name" value="GspF/PilC"/>
</dbReference>
<dbReference type="Proteomes" id="UP000199322">
    <property type="component" value="Unassembled WGS sequence"/>
</dbReference>
<organism evidence="9 10">
    <name type="scientific">Geotoga petraea</name>
    <dbReference type="NCBI Taxonomy" id="28234"/>
    <lineage>
        <taxon>Bacteria</taxon>
        <taxon>Thermotogati</taxon>
        <taxon>Thermotogota</taxon>
        <taxon>Thermotogae</taxon>
        <taxon>Petrotogales</taxon>
        <taxon>Petrotogaceae</taxon>
        <taxon>Geotoga</taxon>
    </lineage>
</organism>
<reference evidence="9 10" key="1">
    <citation type="submission" date="2016-10" db="EMBL/GenBank/DDBJ databases">
        <authorList>
            <person name="de Groot N.N."/>
        </authorList>
    </citation>
    <scope>NUCLEOTIDE SEQUENCE [LARGE SCALE GENOMIC DNA]</scope>
    <source>
        <strain evidence="9 10">WG14</strain>
    </source>
</reference>
<dbReference type="AlphaFoldDB" id="A0A1G6PBI0"/>
<dbReference type="GO" id="GO:0005886">
    <property type="term" value="C:plasma membrane"/>
    <property type="evidence" value="ECO:0007669"/>
    <property type="project" value="UniProtKB-SubCell"/>
</dbReference>
<keyword evidence="3" id="KW-1003">Cell membrane</keyword>
<evidence type="ECO:0000256" key="3">
    <source>
        <dbReference type="ARBA" id="ARBA00022475"/>
    </source>
</evidence>
<comment type="subcellular location">
    <subcellularLocation>
        <location evidence="1">Cell membrane</location>
        <topology evidence="1">Multi-pass membrane protein</topology>
    </subcellularLocation>
</comment>
<evidence type="ECO:0000256" key="2">
    <source>
        <dbReference type="ARBA" id="ARBA00005745"/>
    </source>
</evidence>
<accession>A0A1G6PBI0</accession>
<evidence type="ECO:0000256" key="7">
    <source>
        <dbReference type="SAM" id="Phobius"/>
    </source>
</evidence>
<dbReference type="InterPro" id="IPR042094">
    <property type="entry name" value="T2SS_GspF_sf"/>
</dbReference>
<keyword evidence="4 7" id="KW-0812">Transmembrane</keyword>
<evidence type="ECO:0000256" key="5">
    <source>
        <dbReference type="ARBA" id="ARBA00022989"/>
    </source>
</evidence>